<evidence type="ECO:0000256" key="2">
    <source>
        <dbReference type="SAM" id="Phobius"/>
    </source>
</evidence>
<feature type="transmembrane region" description="Helical" evidence="2">
    <location>
        <begin position="65"/>
        <end position="94"/>
    </location>
</feature>
<accession>A0A919W8N8</accession>
<reference evidence="3 4" key="1">
    <citation type="submission" date="2021-03" db="EMBL/GenBank/DDBJ databases">
        <title>Whole genome shotgun sequence of Actinoplanes toevensis NBRC 105298.</title>
        <authorList>
            <person name="Komaki H."/>
            <person name="Tamura T."/>
        </authorList>
    </citation>
    <scope>NUCLEOTIDE SEQUENCE [LARGE SCALE GENOMIC DNA]</scope>
    <source>
        <strain evidence="3 4">NBRC 105298</strain>
    </source>
</reference>
<proteinExistence type="predicted"/>
<keyword evidence="2" id="KW-0472">Membrane</keyword>
<protein>
    <submittedName>
        <fullName evidence="3">Uncharacterized protein</fullName>
    </submittedName>
</protein>
<feature type="region of interest" description="Disordered" evidence="1">
    <location>
        <begin position="1"/>
        <end position="34"/>
    </location>
</feature>
<keyword evidence="2" id="KW-0812">Transmembrane</keyword>
<keyword evidence="2" id="KW-1133">Transmembrane helix</keyword>
<dbReference type="AlphaFoldDB" id="A0A919W8N8"/>
<organism evidence="3 4">
    <name type="scientific">Paractinoplanes toevensis</name>
    <dbReference type="NCBI Taxonomy" id="571911"/>
    <lineage>
        <taxon>Bacteria</taxon>
        <taxon>Bacillati</taxon>
        <taxon>Actinomycetota</taxon>
        <taxon>Actinomycetes</taxon>
        <taxon>Micromonosporales</taxon>
        <taxon>Micromonosporaceae</taxon>
        <taxon>Paractinoplanes</taxon>
    </lineage>
</organism>
<keyword evidence="4" id="KW-1185">Reference proteome</keyword>
<evidence type="ECO:0000313" key="4">
    <source>
        <dbReference type="Proteomes" id="UP000677082"/>
    </source>
</evidence>
<sequence length="100" mass="10325">MLLQGSRSAQRPIQVVPTHPERVPARPEPPTAFAPRRTYAPISWEQPSLGKTVATGLGGIARTTLLFLLAGAVFVGAAMAIAIAITSVVFGLGVDAGAGY</sequence>
<feature type="compositionally biased region" description="Polar residues" evidence="1">
    <location>
        <begin position="1"/>
        <end position="11"/>
    </location>
</feature>
<evidence type="ECO:0000256" key="1">
    <source>
        <dbReference type="SAM" id="MobiDB-lite"/>
    </source>
</evidence>
<dbReference type="Proteomes" id="UP000677082">
    <property type="component" value="Unassembled WGS sequence"/>
</dbReference>
<dbReference type="RefSeq" id="WP_213010594.1">
    <property type="nucleotide sequence ID" value="NZ_BOQN01000087.1"/>
</dbReference>
<gene>
    <name evidence="3" type="ORF">Ato02nite_066290</name>
</gene>
<evidence type="ECO:0000313" key="3">
    <source>
        <dbReference type="EMBL" id="GIM94836.1"/>
    </source>
</evidence>
<comment type="caution">
    <text evidence="3">The sequence shown here is derived from an EMBL/GenBank/DDBJ whole genome shotgun (WGS) entry which is preliminary data.</text>
</comment>
<name>A0A919W8N8_9ACTN</name>
<dbReference type="EMBL" id="BOQN01000087">
    <property type="protein sequence ID" value="GIM94836.1"/>
    <property type="molecule type" value="Genomic_DNA"/>
</dbReference>